<organism evidence="10 11">
    <name type="scientific">Timema podura</name>
    <name type="common">Walking stick</name>
    <dbReference type="NCBI Taxonomy" id="61482"/>
    <lineage>
        <taxon>Eukaryota</taxon>
        <taxon>Metazoa</taxon>
        <taxon>Ecdysozoa</taxon>
        <taxon>Arthropoda</taxon>
        <taxon>Hexapoda</taxon>
        <taxon>Insecta</taxon>
        <taxon>Pterygota</taxon>
        <taxon>Neoptera</taxon>
        <taxon>Polyneoptera</taxon>
        <taxon>Phasmatodea</taxon>
        <taxon>Timematodea</taxon>
        <taxon>Timematoidea</taxon>
        <taxon>Timematidae</taxon>
        <taxon>Timema</taxon>
    </lineage>
</organism>
<keyword evidence="11" id="KW-1185">Reference proteome</keyword>
<gene>
    <name evidence="10" type="ORF">TPAB3V08_LOCUS8971</name>
</gene>
<keyword evidence="4 7" id="KW-0722">Serine protease inhibitor</keyword>
<evidence type="ECO:0000313" key="10">
    <source>
        <dbReference type="EMBL" id="CAG2062018.1"/>
    </source>
</evidence>
<feature type="compositionally biased region" description="Basic and acidic residues" evidence="8">
    <location>
        <begin position="28"/>
        <end position="39"/>
    </location>
</feature>
<evidence type="ECO:0000256" key="5">
    <source>
        <dbReference type="ARBA" id="ARBA00023157"/>
    </source>
</evidence>
<comment type="similarity">
    <text evidence="6 7">Belongs to the protease inhibitor I19 family.</text>
</comment>
<dbReference type="PROSITE" id="PS51446">
    <property type="entry name" value="PACIFASTIN"/>
    <property type="match status" value="1"/>
</dbReference>
<feature type="region of interest" description="Disordered" evidence="8">
    <location>
        <begin position="22"/>
        <end position="53"/>
    </location>
</feature>
<reference evidence="10" key="1">
    <citation type="submission" date="2021-03" db="EMBL/GenBank/DDBJ databases">
        <authorList>
            <person name="Tran Van P."/>
        </authorList>
    </citation>
    <scope>NUCLEOTIDE SEQUENCE</scope>
</reference>
<dbReference type="InterPro" id="IPR036201">
    <property type="entry name" value="Pacifastin_dom_sf"/>
</dbReference>
<evidence type="ECO:0000256" key="2">
    <source>
        <dbReference type="ARBA" id="ARBA00022525"/>
    </source>
</evidence>
<feature type="domain" description="Pacifastin" evidence="9">
    <location>
        <begin position="1"/>
        <end position="26"/>
    </location>
</feature>
<evidence type="ECO:0000313" key="11">
    <source>
        <dbReference type="Proteomes" id="UP001153148"/>
    </source>
</evidence>
<comment type="caution">
    <text evidence="7">Lacks conserved residue(s) required for the propagation of feature annotation.</text>
</comment>
<proteinExistence type="inferred from homology"/>
<evidence type="ECO:0000256" key="3">
    <source>
        <dbReference type="ARBA" id="ARBA00022690"/>
    </source>
</evidence>
<dbReference type="EMBL" id="CAJPIN010018222">
    <property type="protein sequence ID" value="CAG2062018.1"/>
    <property type="molecule type" value="Genomic_DNA"/>
</dbReference>
<comment type="caution">
    <text evidence="10">The sequence shown here is derived from an EMBL/GenBank/DDBJ whole genome shotgun (WGS) entry which is preliminary data.</text>
</comment>
<evidence type="ECO:0000256" key="7">
    <source>
        <dbReference type="PROSITE-ProRule" id="PRU00776"/>
    </source>
</evidence>
<protein>
    <recommendedName>
        <fullName evidence="9">Pacifastin domain-containing protein</fullName>
    </recommendedName>
</protein>
<dbReference type="Proteomes" id="UP001153148">
    <property type="component" value="Unassembled WGS sequence"/>
</dbReference>
<comment type="subcellular location">
    <subcellularLocation>
        <location evidence="1">Secreted</location>
    </subcellularLocation>
</comment>
<accession>A0ABN7P2A0</accession>
<feature type="region of interest" description="Disordered" evidence="8">
    <location>
        <begin position="84"/>
        <end position="109"/>
    </location>
</feature>
<keyword evidence="2" id="KW-0964">Secreted</keyword>
<evidence type="ECO:0000259" key="9">
    <source>
        <dbReference type="PROSITE" id="PS51446"/>
    </source>
</evidence>
<dbReference type="Pfam" id="PF05375">
    <property type="entry name" value="Pacifastin_I"/>
    <property type="match status" value="1"/>
</dbReference>
<name>A0ABN7P2A0_TIMPD</name>
<dbReference type="InterPro" id="IPR008037">
    <property type="entry name" value="Pacifastin_dom"/>
</dbReference>
<evidence type="ECO:0000256" key="1">
    <source>
        <dbReference type="ARBA" id="ARBA00004613"/>
    </source>
</evidence>
<evidence type="ECO:0000256" key="8">
    <source>
        <dbReference type="SAM" id="MobiDB-lite"/>
    </source>
</evidence>
<sequence>MEDCNICKCNNDGTSFACTRRGCPPKQEGGKNLERHTRGNDPTGPQGLLPPNRSVYPIPHSWTSKSVTPVNVTKKEQLHLMAPQGGDHVSGALSAERGLTGLPPPPYPPLPTTTHHPGPGPLTHTYITNTTNFSKI</sequence>
<evidence type="ECO:0000256" key="4">
    <source>
        <dbReference type="ARBA" id="ARBA00022900"/>
    </source>
</evidence>
<keyword evidence="5" id="KW-1015">Disulfide bond</keyword>
<keyword evidence="3 7" id="KW-0646">Protease inhibitor</keyword>
<evidence type="ECO:0000256" key="6">
    <source>
        <dbReference type="ARBA" id="ARBA00029459"/>
    </source>
</evidence>
<dbReference type="SUPFAM" id="SSF57283">
    <property type="entry name" value="PMP inhibitors"/>
    <property type="match status" value="1"/>
</dbReference>